<feature type="region of interest" description="Disordered" evidence="1">
    <location>
        <begin position="312"/>
        <end position="332"/>
    </location>
</feature>
<dbReference type="AlphaFoldDB" id="A0AAX4JPZ4"/>
<dbReference type="Proteomes" id="UP001355207">
    <property type="component" value="Chromosome 2"/>
</dbReference>
<sequence length="380" mass="44428">MKAKKSRSVSSTTATTSKNPKEKIKSNVTLSDEMIKRSLSFISSYDRTTLLACCKVSTKFNEIATPLLWKCFKFDPSSFKQSNDNTISNINTSVWQEKHLEMIQIFQLKTHSAKWCSELIKDTTSLSLPNLQTLRIHIQKKSGSFREFHKKGVENPCPLIMNLKPKTVIYSEDPSASIYLNPDKICSKIWSHIETLILIISPVLNYQDQHYIRKGFSLSKSYPKLKRLFIMYDPTVKTPQGSTGMNGQDFPYLWDLIMKNPKCQLILVNSGCTNLQWPEKYRSSIIDTQDSYQESFIKGLWNEIEERDMYKNYNDGDSNDKSDSSEEEEGGYNSNYDFMTLEEFIEKEYWFDWFDFEDMVKWKKANEKIDKKISKRKKRN</sequence>
<name>A0AAX4JPZ4_9TREE</name>
<feature type="region of interest" description="Disordered" evidence="1">
    <location>
        <begin position="1"/>
        <end position="23"/>
    </location>
</feature>
<gene>
    <name evidence="2" type="ORF">L201_001786</name>
</gene>
<evidence type="ECO:0008006" key="4">
    <source>
        <dbReference type="Google" id="ProtNLM"/>
    </source>
</evidence>
<evidence type="ECO:0000313" key="3">
    <source>
        <dbReference type="Proteomes" id="UP001355207"/>
    </source>
</evidence>
<organism evidence="2 3">
    <name type="scientific">Kwoniella dendrophila CBS 6074</name>
    <dbReference type="NCBI Taxonomy" id="1295534"/>
    <lineage>
        <taxon>Eukaryota</taxon>
        <taxon>Fungi</taxon>
        <taxon>Dikarya</taxon>
        <taxon>Basidiomycota</taxon>
        <taxon>Agaricomycotina</taxon>
        <taxon>Tremellomycetes</taxon>
        <taxon>Tremellales</taxon>
        <taxon>Cryptococcaceae</taxon>
        <taxon>Kwoniella</taxon>
    </lineage>
</organism>
<keyword evidence="3" id="KW-1185">Reference proteome</keyword>
<dbReference type="GeneID" id="91092458"/>
<evidence type="ECO:0000256" key="1">
    <source>
        <dbReference type="SAM" id="MobiDB-lite"/>
    </source>
</evidence>
<dbReference type="EMBL" id="CP144099">
    <property type="protein sequence ID" value="WWC86907.1"/>
    <property type="molecule type" value="Genomic_DNA"/>
</dbReference>
<evidence type="ECO:0000313" key="2">
    <source>
        <dbReference type="EMBL" id="WWC86907.1"/>
    </source>
</evidence>
<protein>
    <recommendedName>
        <fullName evidence="4">F-box domain-containing protein</fullName>
    </recommendedName>
</protein>
<reference evidence="2 3" key="1">
    <citation type="submission" date="2024-01" db="EMBL/GenBank/DDBJ databases">
        <title>Comparative genomics of Cryptococcus and Kwoniella reveals pathogenesis evolution and contrasting modes of karyotype evolution via chromosome fusion or intercentromeric recombination.</title>
        <authorList>
            <person name="Coelho M.A."/>
            <person name="David-Palma M."/>
            <person name="Shea T."/>
            <person name="Bowers K."/>
            <person name="McGinley-Smith S."/>
            <person name="Mohammad A.W."/>
            <person name="Gnirke A."/>
            <person name="Yurkov A.M."/>
            <person name="Nowrousian M."/>
            <person name="Sun S."/>
            <person name="Cuomo C.A."/>
            <person name="Heitman J."/>
        </authorList>
    </citation>
    <scope>NUCLEOTIDE SEQUENCE [LARGE SCALE GENOMIC DNA]</scope>
    <source>
        <strain evidence="2 3">CBS 6074</strain>
    </source>
</reference>
<dbReference type="RefSeq" id="XP_066073670.1">
    <property type="nucleotide sequence ID" value="XM_066217573.1"/>
</dbReference>
<feature type="compositionally biased region" description="Low complexity" evidence="1">
    <location>
        <begin position="8"/>
        <end position="18"/>
    </location>
</feature>
<proteinExistence type="predicted"/>
<accession>A0AAX4JPZ4</accession>